<organism evidence="1">
    <name type="scientific">Tetraselmis sp. GSL018</name>
    <dbReference type="NCBI Taxonomy" id="582737"/>
    <lineage>
        <taxon>Eukaryota</taxon>
        <taxon>Viridiplantae</taxon>
        <taxon>Chlorophyta</taxon>
        <taxon>core chlorophytes</taxon>
        <taxon>Chlorodendrophyceae</taxon>
        <taxon>Chlorodendrales</taxon>
        <taxon>Chlorodendraceae</taxon>
        <taxon>Tetraselmis</taxon>
    </lineage>
</organism>
<reference evidence="1" key="1">
    <citation type="submission" date="2014-05" db="EMBL/GenBank/DDBJ databases">
        <title>The transcriptome of the halophilic microalga Tetraselmis sp. GSL018 isolated from the Great Salt Lake, Utah.</title>
        <authorList>
            <person name="Jinkerson R.E."/>
            <person name="D'Adamo S."/>
            <person name="Posewitz M.C."/>
        </authorList>
    </citation>
    <scope>NUCLEOTIDE SEQUENCE</scope>
    <source>
        <strain evidence="1">GSL018</strain>
    </source>
</reference>
<gene>
    <name evidence="1" type="ORF">TSPGSL018_27880</name>
</gene>
<accession>A0A061QJL2</accession>
<feature type="non-terminal residue" evidence="1">
    <location>
        <position position="1"/>
    </location>
</feature>
<name>A0A061QJL2_9CHLO</name>
<proteinExistence type="predicted"/>
<evidence type="ECO:0000313" key="1">
    <source>
        <dbReference type="EMBL" id="JAC60837.1"/>
    </source>
</evidence>
<sequence length="36" mass="4021">AARWKACSRLSPDRVVWSELGIGAERRLGVLAWRGP</sequence>
<dbReference type="EMBL" id="GBEZ01026369">
    <property type="protein sequence ID" value="JAC60837.1"/>
    <property type="molecule type" value="Transcribed_RNA"/>
</dbReference>
<dbReference type="AlphaFoldDB" id="A0A061QJL2"/>
<protein>
    <submittedName>
        <fullName evidence="1">Uncharacterized protein</fullName>
    </submittedName>
</protein>